<feature type="compositionally biased region" description="Polar residues" evidence="1">
    <location>
        <begin position="242"/>
        <end position="260"/>
    </location>
</feature>
<protein>
    <submittedName>
        <fullName evidence="2">Uncharacterized protein</fullName>
    </submittedName>
</protein>
<feature type="region of interest" description="Disordered" evidence="1">
    <location>
        <begin position="151"/>
        <end position="173"/>
    </location>
</feature>
<accession>A0A135LD09</accession>
<evidence type="ECO:0000313" key="3">
    <source>
        <dbReference type="Proteomes" id="UP000070168"/>
    </source>
</evidence>
<dbReference type="OrthoDB" id="4344543at2759"/>
<dbReference type="OMA" id="ACHVAID"/>
<organism evidence="2 3">
    <name type="scientific">Penicillium patulum</name>
    <name type="common">Penicillium griseofulvum</name>
    <dbReference type="NCBI Taxonomy" id="5078"/>
    <lineage>
        <taxon>Eukaryota</taxon>
        <taxon>Fungi</taxon>
        <taxon>Dikarya</taxon>
        <taxon>Ascomycota</taxon>
        <taxon>Pezizomycotina</taxon>
        <taxon>Eurotiomycetes</taxon>
        <taxon>Eurotiomycetidae</taxon>
        <taxon>Eurotiales</taxon>
        <taxon>Aspergillaceae</taxon>
        <taxon>Penicillium</taxon>
    </lineage>
</organism>
<dbReference type="Proteomes" id="UP000070168">
    <property type="component" value="Unassembled WGS sequence"/>
</dbReference>
<dbReference type="AlphaFoldDB" id="A0A135LD09"/>
<comment type="caution">
    <text evidence="2">The sequence shown here is derived from an EMBL/GenBank/DDBJ whole genome shotgun (WGS) entry which is preliminary data.</text>
</comment>
<reference evidence="2 3" key="1">
    <citation type="journal article" date="2016" name="BMC Genomics">
        <title>Genome sequencing and secondary metabolism of the postharvest pathogen Penicillium griseofulvum.</title>
        <authorList>
            <person name="Banani H."/>
            <person name="Marcet-Houben M."/>
            <person name="Ballester A.R."/>
            <person name="Abbruscato P."/>
            <person name="Gonzalez-Candelas L."/>
            <person name="Gabaldon T."/>
            <person name="Spadaro D."/>
        </authorList>
    </citation>
    <scope>NUCLEOTIDE SEQUENCE [LARGE SCALE GENOMIC DNA]</scope>
    <source>
        <strain evidence="2 3">PG3</strain>
    </source>
</reference>
<name>A0A135LD09_PENPA</name>
<evidence type="ECO:0000256" key="1">
    <source>
        <dbReference type="SAM" id="MobiDB-lite"/>
    </source>
</evidence>
<keyword evidence="3" id="KW-1185">Reference proteome</keyword>
<gene>
    <name evidence="2" type="ORF">PGRI_035990</name>
</gene>
<evidence type="ECO:0000313" key="2">
    <source>
        <dbReference type="EMBL" id="KXG46853.1"/>
    </source>
</evidence>
<feature type="region of interest" description="Disordered" evidence="1">
    <location>
        <begin position="78"/>
        <end position="104"/>
    </location>
</feature>
<feature type="region of interest" description="Disordered" evidence="1">
    <location>
        <begin position="242"/>
        <end position="276"/>
    </location>
</feature>
<dbReference type="GeneID" id="63706612"/>
<dbReference type="RefSeq" id="XP_040645389.1">
    <property type="nucleotide sequence ID" value="XM_040791312.1"/>
</dbReference>
<dbReference type="EMBL" id="LHQR01000067">
    <property type="protein sequence ID" value="KXG46853.1"/>
    <property type="molecule type" value="Genomic_DNA"/>
</dbReference>
<sequence>MMRSGFDKPGALPLLILIVFSLLTLVPSLPNLYHSKFADFSFYTGAAPQVPLLQDSVAELTPKSHPLNEPRKSWVLAPSHRSRGNRPPFTARVGNAGVPASESTVTTKSRLSSLTRESSFSFGRRARAFRTYFIQQLDDYPFLTSFSNRSLAPSTHPYPTTTINDTLPTDNESPSIPSYNHSDSIQSPLLPCPASLRDMCQQAYHVAIDMGKRVGLHGAAYAKSIFLPEQIAAAPLIPHPTISNTVADQDPFTPSEQAPQQKVGAEDSTDAAAGRHSRELHGSCMAVVIGLVAGIMWF</sequence>
<proteinExistence type="predicted"/>